<reference evidence="1 2" key="1">
    <citation type="submission" date="2016-03" db="EMBL/GenBank/DDBJ databases">
        <authorList>
            <person name="Ploux O."/>
        </authorList>
    </citation>
    <scope>NUCLEOTIDE SEQUENCE [LARGE SCALE GENOMIC DNA]</scope>
    <source>
        <strain evidence="1 2">LPB0076</strain>
    </source>
</reference>
<accession>A0A1B9E4J8</accession>
<name>A0A1B9E4J8_9FLAO</name>
<gene>
    <name evidence="1" type="ORF">LPBF_05515</name>
</gene>
<evidence type="ECO:0000313" key="1">
    <source>
        <dbReference type="EMBL" id="OCB76872.1"/>
    </source>
</evidence>
<dbReference type="AlphaFoldDB" id="A0A1B9E4J8"/>
<evidence type="ECO:0000313" key="2">
    <source>
        <dbReference type="Proteomes" id="UP000093510"/>
    </source>
</evidence>
<protein>
    <submittedName>
        <fullName evidence="1">Uncharacterized protein</fullName>
    </submittedName>
</protein>
<comment type="caution">
    <text evidence="1">The sequence shown here is derived from an EMBL/GenBank/DDBJ whole genome shotgun (WGS) entry which is preliminary data.</text>
</comment>
<keyword evidence="2" id="KW-1185">Reference proteome</keyword>
<organism evidence="1 2">
    <name type="scientific">Flavobacterium crassostreae</name>
    <dbReference type="NCBI Taxonomy" id="1763534"/>
    <lineage>
        <taxon>Bacteria</taxon>
        <taxon>Pseudomonadati</taxon>
        <taxon>Bacteroidota</taxon>
        <taxon>Flavobacteriia</taxon>
        <taxon>Flavobacteriales</taxon>
        <taxon>Flavobacteriaceae</taxon>
        <taxon>Flavobacterium</taxon>
    </lineage>
</organism>
<dbReference type="EMBL" id="LVEP01000019">
    <property type="protein sequence ID" value="OCB76872.1"/>
    <property type="molecule type" value="Genomic_DNA"/>
</dbReference>
<sequence>MLLTKVSSNNQALANSVRAFAIYIVRSNNISISRDEISAYSIVGLKRGQSLLFGKQKNPFLNETGFFKIVKEN</sequence>
<dbReference type="Proteomes" id="UP000093510">
    <property type="component" value="Unassembled WGS sequence"/>
</dbReference>
<proteinExistence type="predicted"/>
<dbReference type="STRING" id="1763534.GCA_001831475_00941"/>